<dbReference type="Gene3D" id="1.10.150.50">
    <property type="entry name" value="Transcription Factor, Ets-1"/>
    <property type="match status" value="1"/>
</dbReference>
<keyword evidence="2" id="KW-0539">Nucleus</keyword>
<feature type="region of interest" description="Disordered" evidence="3">
    <location>
        <begin position="540"/>
        <end position="593"/>
    </location>
</feature>
<name>H3GTV4_PHYRM</name>
<dbReference type="InterPro" id="IPR001660">
    <property type="entry name" value="SAM"/>
</dbReference>
<feature type="region of interest" description="Disordered" evidence="3">
    <location>
        <begin position="413"/>
        <end position="443"/>
    </location>
</feature>
<dbReference type="HOGENOM" id="CLU_373637_0_0_1"/>
<proteinExistence type="predicted"/>
<dbReference type="InterPro" id="IPR013761">
    <property type="entry name" value="SAM/pointed_sf"/>
</dbReference>
<evidence type="ECO:0000313" key="6">
    <source>
        <dbReference type="Proteomes" id="UP000005238"/>
    </source>
</evidence>
<sequence>MPSLAPDSSALRESVALVFPPCASFEKPYDLDIVRKIVEREGCLEALQQMLGAAKKPQQPRISGISKAPIVFQSVIDQLRSVSAQIVEDIEQWQQQQKAKAQATNFRWRGVNYLLKMTADLDFLASFRGVELLESLQVLRLTQNPFLAQLHLDHPALRESDPGSALHLFGNWVGDVSMRRIFPASKLLLREREAEARRRQIRLGQSSDNREHVSTDHLSDESESDAVAAVAPLEVAVQQQQQATATRAKVQFAGQNESYAPLTKAATTNPREAEMREDIALSWELITQAEHELGAMRDELAALQKRLEDALLPDKRRRLQTRIGTLVNDLKFRSGDLYQRQNELKRKEAIYRSTKAQRRSGSDLRQSAPNPGPTRRERKERVYSSLFEAALLEDEQVRNDLVLRVKASLSKARTEEHKRGMGLSTPGRRQQTLSGGLSEELQNPPLEAQGEKGLEQWGVREVQNFLDSLGLDNGSYGATFRVQGIDGALLMQATDCDLEELGIPTMEARGSGVGVPKASLAGFVSTSVLTSSDGLFGDNVEEKRVTEAPAPRAEDAAGYKPLYEQLQERKDQKDSDWKEKNNPFAPPKGLDEEEFEYIRDLESKKDDVQRRRQTQHEEDLAQFRKAEGFIGGFNVGVDRRVVFAQHLQKYPVKDDVKVAGKKTPVVVVRAKRKAGKDKPCKAGTKAAESCDATKEQPDNKKQKVEPKDTSTSPVAKKEKPNTAALGLVGYGSDSDSDDNNSHTR</sequence>
<organism evidence="5 6">
    <name type="scientific">Phytophthora ramorum</name>
    <name type="common">Sudden oak death agent</name>
    <dbReference type="NCBI Taxonomy" id="164328"/>
    <lineage>
        <taxon>Eukaryota</taxon>
        <taxon>Sar</taxon>
        <taxon>Stramenopiles</taxon>
        <taxon>Oomycota</taxon>
        <taxon>Peronosporomycetes</taxon>
        <taxon>Peronosporales</taxon>
        <taxon>Peronosporaceae</taxon>
        <taxon>Phytophthora</taxon>
    </lineage>
</organism>
<dbReference type="InParanoid" id="H3GTV4"/>
<evidence type="ECO:0000256" key="2">
    <source>
        <dbReference type="ARBA" id="ARBA00023242"/>
    </source>
</evidence>
<protein>
    <recommendedName>
        <fullName evidence="4">SAM domain-containing protein</fullName>
    </recommendedName>
</protein>
<dbReference type="VEuPathDB" id="FungiDB:KRP23_2634"/>
<reference evidence="6" key="1">
    <citation type="journal article" date="2006" name="Science">
        <title>Phytophthora genome sequences uncover evolutionary origins and mechanisms of pathogenesis.</title>
        <authorList>
            <person name="Tyler B.M."/>
            <person name="Tripathy S."/>
            <person name="Zhang X."/>
            <person name="Dehal P."/>
            <person name="Jiang R.H."/>
            <person name="Aerts A."/>
            <person name="Arredondo F.D."/>
            <person name="Baxter L."/>
            <person name="Bensasson D."/>
            <person name="Beynon J.L."/>
            <person name="Chapman J."/>
            <person name="Damasceno C.M."/>
            <person name="Dorrance A.E."/>
            <person name="Dou D."/>
            <person name="Dickerman A.W."/>
            <person name="Dubchak I.L."/>
            <person name="Garbelotto M."/>
            <person name="Gijzen M."/>
            <person name="Gordon S.G."/>
            <person name="Govers F."/>
            <person name="Grunwald N.J."/>
            <person name="Huang W."/>
            <person name="Ivors K.L."/>
            <person name="Jones R.W."/>
            <person name="Kamoun S."/>
            <person name="Krampis K."/>
            <person name="Lamour K.H."/>
            <person name="Lee M.K."/>
            <person name="McDonald W.H."/>
            <person name="Medina M."/>
            <person name="Meijer H.J."/>
            <person name="Nordberg E.K."/>
            <person name="Maclean D.J."/>
            <person name="Ospina-Giraldo M.D."/>
            <person name="Morris P.F."/>
            <person name="Phuntumart V."/>
            <person name="Putnam N.H."/>
            <person name="Rash S."/>
            <person name="Rose J.K."/>
            <person name="Sakihama Y."/>
            <person name="Salamov A.A."/>
            <person name="Savidor A."/>
            <person name="Scheuring C.F."/>
            <person name="Smith B.M."/>
            <person name="Sobral B.W."/>
            <person name="Terry A."/>
            <person name="Torto-Alalibo T.A."/>
            <person name="Win J."/>
            <person name="Xu Z."/>
            <person name="Zhang H."/>
            <person name="Grigoriev I.V."/>
            <person name="Rokhsar D.S."/>
            <person name="Boore J.L."/>
        </authorList>
    </citation>
    <scope>NUCLEOTIDE SEQUENCE [LARGE SCALE GENOMIC DNA]</scope>
    <source>
        <strain evidence="6">Pr102</strain>
    </source>
</reference>
<dbReference type="Pfam" id="PF00536">
    <property type="entry name" value="SAM_1"/>
    <property type="match status" value="1"/>
</dbReference>
<reference evidence="5" key="2">
    <citation type="submission" date="2015-06" db="UniProtKB">
        <authorList>
            <consortium name="EnsemblProtists"/>
        </authorList>
    </citation>
    <scope>IDENTIFICATION</scope>
    <source>
        <strain evidence="5">Pr102</strain>
    </source>
</reference>
<dbReference type="EnsemblProtists" id="Phyra80601">
    <property type="protein sequence ID" value="Phyra80601"/>
    <property type="gene ID" value="Phyra80601"/>
</dbReference>
<keyword evidence="6" id="KW-1185">Reference proteome</keyword>
<dbReference type="InterPro" id="IPR039845">
    <property type="entry name" value="FAM192A"/>
</dbReference>
<dbReference type="Pfam" id="PF10187">
    <property type="entry name" value="FAM192A_Fyv6_N"/>
    <property type="match status" value="1"/>
</dbReference>
<feature type="region of interest" description="Disordered" evidence="3">
    <location>
        <begin position="670"/>
        <end position="744"/>
    </location>
</feature>
<dbReference type="InterPro" id="IPR019331">
    <property type="entry name" value="FAM192A/Fyv6_N"/>
</dbReference>
<feature type="region of interest" description="Disordered" evidence="3">
    <location>
        <begin position="200"/>
        <end position="225"/>
    </location>
</feature>
<dbReference type="VEuPathDB" id="FungiDB:KRP22_7506"/>
<feature type="compositionally biased region" description="Basic and acidic residues" evidence="3">
    <location>
        <begin position="208"/>
        <end position="220"/>
    </location>
</feature>
<dbReference type="SMART" id="SM00454">
    <property type="entry name" value="SAM"/>
    <property type="match status" value="1"/>
</dbReference>
<dbReference type="VEuPathDB" id="FungiDB:KRP22_7505"/>
<feature type="compositionally biased region" description="Basic and acidic residues" evidence="3">
    <location>
        <begin position="566"/>
        <end position="581"/>
    </location>
</feature>
<dbReference type="Proteomes" id="UP000005238">
    <property type="component" value="Unassembled WGS sequence"/>
</dbReference>
<dbReference type="GO" id="GO:0005634">
    <property type="term" value="C:nucleus"/>
    <property type="evidence" value="ECO:0000318"/>
    <property type="project" value="GO_Central"/>
</dbReference>
<dbReference type="PANTHER" id="PTHR13495:SF0">
    <property type="entry name" value="PSME3-INTERACTING PROTEIN"/>
    <property type="match status" value="1"/>
</dbReference>
<feature type="compositionally biased region" description="Basic and acidic residues" evidence="3">
    <location>
        <begin position="691"/>
        <end position="708"/>
    </location>
</feature>
<evidence type="ECO:0000259" key="4">
    <source>
        <dbReference type="PROSITE" id="PS50105"/>
    </source>
</evidence>
<dbReference type="STRING" id="164328.H3GTV4"/>
<evidence type="ECO:0000313" key="5">
    <source>
        <dbReference type="EnsemblProtists" id="Phyra80601"/>
    </source>
</evidence>
<feature type="compositionally biased region" description="Basic and acidic residues" evidence="3">
    <location>
        <begin position="540"/>
        <end position="557"/>
    </location>
</feature>
<comment type="subcellular location">
    <subcellularLocation>
        <location evidence="1">Nucleus</location>
    </subcellularLocation>
</comment>
<dbReference type="EMBL" id="DS566047">
    <property type="status" value="NOT_ANNOTATED_CDS"/>
    <property type="molecule type" value="Genomic_DNA"/>
</dbReference>
<dbReference type="FunFam" id="1.10.150.50:FF:000067">
    <property type="entry name" value="SAM and HD domain-containing deoxynucleoside triphosphate triphosphohydrolase 1"/>
    <property type="match status" value="1"/>
</dbReference>
<feature type="domain" description="SAM" evidence="4">
    <location>
        <begin position="457"/>
        <end position="509"/>
    </location>
</feature>
<accession>H3GTV4</accession>
<feature type="region of interest" description="Disordered" evidence="3">
    <location>
        <begin position="351"/>
        <end position="380"/>
    </location>
</feature>
<evidence type="ECO:0000256" key="1">
    <source>
        <dbReference type="ARBA" id="ARBA00004123"/>
    </source>
</evidence>
<dbReference type="AlphaFoldDB" id="H3GTV4"/>
<dbReference type="VEuPathDB" id="FungiDB:KRP23_2635"/>
<dbReference type="PROSITE" id="PS50105">
    <property type="entry name" value="SAM_DOMAIN"/>
    <property type="match status" value="1"/>
</dbReference>
<dbReference type="PANTHER" id="PTHR13495">
    <property type="entry name" value="NEFA-INTERACTING NUCLEAR PROTEIN NIP30"/>
    <property type="match status" value="1"/>
</dbReference>
<dbReference type="SUPFAM" id="SSF47769">
    <property type="entry name" value="SAM/Pointed domain"/>
    <property type="match status" value="1"/>
</dbReference>
<dbReference type="eggNOG" id="ENOG502S60A">
    <property type="taxonomic scope" value="Eukaryota"/>
</dbReference>
<evidence type="ECO:0000256" key="3">
    <source>
        <dbReference type="SAM" id="MobiDB-lite"/>
    </source>
</evidence>